<reference evidence="2 3" key="1">
    <citation type="submission" date="2024-06" db="EMBL/GenBank/DDBJ databases">
        <title>The Natural Products Discovery Center: Release of the First 8490 Sequenced Strains for Exploring Actinobacteria Biosynthetic Diversity.</title>
        <authorList>
            <person name="Kalkreuter E."/>
            <person name="Kautsar S.A."/>
            <person name="Yang D."/>
            <person name="Bader C.D."/>
            <person name="Teijaro C.N."/>
            <person name="Fluegel L."/>
            <person name="Davis C.M."/>
            <person name="Simpson J.R."/>
            <person name="Lauterbach L."/>
            <person name="Steele A.D."/>
            <person name="Gui C."/>
            <person name="Meng S."/>
            <person name="Li G."/>
            <person name="Viehrig K."/>
            <person name="Ye F."/>
            <person name="Su P."/>
            <person name="Kiefer A.F."/>
            <person name="Nichols A."/>
            <person name="Cepeda A.J."/>
            <person name="Yan W."/>
            <person name="Fan B."/>
            <person name="Jiang Y."/>
            <person name="Adhikari A."/>
            <person name="Zheng C.-J."/>
            <person name="Schuster L."/>
            <person name="Cowan T.M."/>
            <person name="Smanski M.J."/>
            <person name="Chevrette M.G."/>
            <person name="De Carvalho L.P.S."/>
            <person name="Shen B."/>
        </authorList>
    </citation>
    <scope>NUCLEOTIDE SEQUENCE [LARGE SCALE GENOMIC DNA]</scope>
    <source>
        <strain evidence="2 3">NPDC047833</strain>
    </source>
</reference>
<accession>A0ABV3LRT0</accession>
<name>A0ABV3LRT0_9ACTN</name>
<evidence type="ECO:0008006" key="4">
    <source>
        <dbReference type="Google" id="ProtNLM"/>
    </source>
</evidence>
<keyword evidence="1" id="KW-0732">Signal</keyword>
<gene>
    <name evidence="2" type="ORF">AB0887_09385</name>
</gene>
<keyword evidence="3" id="KW-1185">Reference proteome</keyword>
<protein>
    <recommendedName>
        <fullName evidence="4">Secreted protein</fullName>
    </recommendedName>
</protein>
<feature type="chain" id="PRO_5046122095" description="Secreted protein" evidence="1">
    <location>
        <begin position="36"/>
        <end position="149"/>
    </location>
</feature>
<sequence length="149" mass="16347">MSGRPRGRLRRLREAVGPLAAAVLVCGALTVPASAASTAEAACWLRPGEPHRDWTGMNFAGDMWCDLTPGSVRIQSRSTSPVVGKMLFSPRWFVCWKEGSDYMGNNIWYYTQGDQMVSSPTVKAWGYMPAVAVKAPQHPFPGLTQCPWS</sequence>
<dbReference type="EMBL" id="JBEYRS010000003">
    <property type="protein sequence ID" value="MEW2362160.1"/>
    <property type="molecule type" value="Genomic_DNA"/>
</dbReference>
<feature type="signal peptide" evidence="1">
    <location>
        <begin position="1"/>
        <end position="35"/>
    </location>
</feature>
<dbReference type="RefSeq" id="WP_359771279.1">
    <property type="nucleotide sequence ID" value="NZ_JBEYRR010000001.1"/>
</dbReference>
<organism evidence="2 3">
    <name type="scientific">Streptomyces huasconensis</name>
    <dbReference type="NCBI Taxonomy" id="1854574"/>
    <lineage>
        <taxon>Bacteria</taxon>
        <taxon>Bacillati</taxon>
        <taxon>Actinomycetota</taxon>
        <taxon>Actinomycetes</taxon>
        <taxon>Kitasatosporales</taxon>
        <taxon>Streptomycetaceae</taxon>
        <taxon>Streptomyces</taxon>
    </lineage>
</organism>
<dbReference type="Proteomes" id="UP001553843">
    <property type="component" value="Unassembled WGS sequence"/>
</dbReference>
<evidence type="ECO:0000313" key="3">
    <source>
        <dbReference type="Proteomes" id="UP001553843"/>
    </source>
</evidence>
<comment type="caution">
    <text evidence="2">The sequence shown here is derived from an EMBL/GenBank/DDBJ whole genome shotgun (WGS) entry which is preliminary data.</text>
</comment>
<proteinExistence type="predicted"/>
<evidence type="ECO:0000313" key="2">
    <source>
        <dbReference type="EMBL" id="MEW2362160.1"/>
    </source>
</evidence>
<evidence type="ECO:0000256" key="1">
    <source>
        <dbReference type="SAM" id="SignalP"/>
    </source>
</evidence>